<dbReference type="AlphaFoldDB" id="A0A1B1AI61"/>
<dbReference type="Pfam" id="PF01078">
    <property type="entry name" value="Mg_chelatase"/>
    <property type="match status" value="1"/>
</dbReference>
<organism evidence="2 3">
    <name type="scientific">Candidatus Viadribacter manganicus</name>
    <dbReference type="NCBI Taxonomy" id="1759059"/>
    <lineage>
        <taxon>Bacteria</taxon>
        <taxon>Pseudomonadati</taxon>
        <taxon>Pseudomonadota</taxon>
        <taxon>Alphaproteobacteria</taxon>
        <taxon>Hyphomonadales</taxon>
        <taxon>Hyphomonadaceae</taxon>
        <taxon>Candidatus Viadribacter</taxon>
    </lineage>
</organism>
<dbReference type="EMBL" id="CP013244">
    <property type="protein sequence ID" value="ANP46253.1"/>
    <property type="molecule type" value="Genomic_DNA"/>
</dbReference>
<dbReference type="InterPro" id="IPR014721">
    <property type="entry name" value="Ribsml_uS5_D2-typ_fold_subgr"/>
</dbReference>
<dbReference type="Gene3D" id="3.30.230.10">
    <property type="match status" value="1"/>
</dbReference>
<dbReference type="InterPro" id="IPR045006">
    <property type="entry name" value="CHLI-like"/>
</dbReference>
<dbReference type="Proteomes" id="UP000092498">
    <property type="component" value="Chromosome"/>
</dbReference>
<dbReference type="PANTHER" id="PTHR32039:SF7">
    <property type="entry name" value="COMPETENCE PROTEIN COMM"/>
    <property type="match status" value="1"/>
</dbReference>
<name>A0A1B1AI61_9PROT</name>
<evidence type="ECO:0000259" key="1">
    <source>
        <dbReference type="Pfam" id="PF01078"/>
    </source>
</evidence>
<protein>
    <recommendedName>
        <fullName evidence="1">Magnesium chelatase ChlI-like catalytic domain-containing protein</fullName>
    </recommendedName>
</protein>
<gene>
    <name evidence="2" type="ORF">ATE48_10150</name>
</gene>
<dbReference type="InterPro" id="IPR020568">
    <property type="entry name" value="Ribosomal_Su5_D2-typ_SF"/>
</dbReference>
<dbReference type="SUPFAM" id="SSF54211">
    <property type="entry name" value="Ribosomal protein S5 domain 2-like"/>
    <property type="match status" value="1"/>
</dbReference>
<proteinExistence type="predicted"/>
<dbReference type="GO" id="GO:0005524">
    <property type="term" value="F:ATP binding"/>
    <property type="evidence" value="ECO:0007669"/>
    <property type="project" value="InterPro"/>
</dbReference>
<reference evidence="2 3" key="1">
    <citation type="submission" date="2015-11" db="EMBL/GenBank/DDBJ databases">
        <title>Whole-Genome Sequence of Candidatus Oderbacter manganicum from the National Park Lower Oder Valley, Germany.</title>
        <authorList>
            <person name="Braun B."/>
            <person name="Liere K."/>
            <person name="Szewzyk U."/>
        </authorList>
    </citation>
    <scope>NUCLEOTIDE SEQUENCE [LARGE SCALE GENOMIC DNA]</scope>
    <source>
        <strain evidence="2 3">OTSz_A_272</strain>
    </source>
</reference>
<evidence type="ECO:0000313" key="2">
    <source>
        <dbReference type="EMBL" id="ANP46253.1"/>
    </source>
</evidence>
<dbReference type="Pfam" id="PF13541">
    <property type="entry name" value="ChlI"/>
    <property type="match status" value="1"/>
</dbReference>
<accession>A0A1B1AI61</accession>
<dbReference type="InterPro" id="IPR027417">
    <property type="entry name" value="P-loop_NTPase"/>
</dbReference>
<dbReference type="PANTHER" id="PTHR32039">
    <property type="entry name" value="MAGNESIUM-CHELATASE SUBUNIT CHLI"/>
    <property type="match status" value="1"/>
</dbReference>
<evidence type="ECO:0000313" key="3">
    <source>
        <dbReference type="Proteomes" id="UP000092498"/>
    </source>
</evidence>
<dbReference type="InParanoid" id="A0A1B1AI61"/>
<dbReference type="InterPro" id="IPR000523">
    <property type="entry name" value="Mg_chelatse_chII-like_cat_dom"/>
</dbReference>
<keyword evidence="3" id="KW-1185">Reference proteome</keyword>
<dbReference type="STRING" id="1759059.ATE48_10150"/>
<dbReference type="KEGG" id="cbot:ATE48_10150"/>
<feature type="domain" description="Magnesium chelatase ChlI-like catalytic" evidence="1">
    <location>
        <begin position="189"/>
        <end position="232"/>
    </location>
</feature>
<dbReference type="Gene3D" id="3.40.50.300">
    <property type="entry name" value="P-loop containing nucleotide triphosphate hydrolases"/>
    <property type="match status" value="1"/>
</dbReference>
<sequence>MQTCANATTVAFAGLEARRVEVQVQMTGGTPGVVIVGLGDKAVSESRERVRAAFASIGLAIPAGRLIVNLAPADMPKEGTRYDLPIALAMMAAIGALPHDALDGMVCFGEVGLDGSLASAPGALLAAMAAHAMDAAFICPEACGSEAAWAGGEVVAAPSLLALINHFRGGAALKAPERGELVTGANVPDLRDVRGQEQGKRALEIAAAGAHNILFVGPPGAGKSMLAQRLPGASHRVQHRNFK</sequence>
<dbReference type="SUPFAM" id="SSF52540">
    <property type="entry name" value="P-loop containing nucleoside triphosphate hydrolases"/>
    <property type="match status" value="1"/>
</dbReference>